<feature type="non-terminal residue" evidence="3">
    <location>
        <position position="1"/>
    </location>
</feature>
<evidence type="ECO:0000259" key="2">
    <source>
        <dbReference type="Pfam" id="PF00561"/>
    </source>
</evidence>
<proteinExistence type="inferred from homology"/>
<dbReference type="InterPro" id="IPR050261">
    <property type="entry name" value="FrsA_esterase"/>
</dbReference>
<dbReference type="Pfam" id="PF00561">
    <property type="entry name" value="Abhydrolase_1"/>
    <property type="match status" value="1"/>
</dbReference>
<sequence length="207" mass="22272">ATLYAAREPQGPGLILLHELGGNRHRWEPFAVRAQRAGYHCLAIDLRGHGESTTQHVRRLTYRNFTRDDWLAVRQDIDAAKHALLDQGADPDNLALVGASIGANLALHYAVDNYDIQAVVLVSPGLDYKGVKTETEIAAYGKRPVLLMSAEGDAYATASCAALNNAAVGLCELRQYPGAAHGADLFAASTSATEQVFLWLVPIIGPN</sequence>
<comment type="caution">
    <text evidence="3">The sequence shown here is derived from an EMBL/GenBank/DDBJ whole genome shotgun (WGS) entry which is preliminary data.</text>
</comment>
<dbReference type="InterPro" id="IPR000073">
    <property type="entry name" value="AB_hydrolase_1"/>
</dbReference>
<dbReference type="InterPro" id="IPR029058">
    <property type="entry name" value="AB_hydrolase_fold"/>
</dbReference>
<dbReference type="EMBL" id="BARS01010514">
    <property type="protein sequence ID" value="GAF94424.1"/>
    <property type="molecule type" value="Genomic_DNA"/>
</dbReference>
<dbReference type="Gene3D" id="3.40.50.1820">
    <property type="entry name" value="alpha/beta hydrolase"/>
    <property type="match status" value="1"/>
</dbReference>
<gene>
    <name evidence="3" type="ORF">S01H1_19461</name>
</gene>
<organism evidence="3">
    <name type="scientific">marine sediment metagenome</name>
    <dbReference type="NCBI Taxonomy" id="412755"/>
    <lineage>
        <taxon>unclassified sequences</taxon>
        <taxon>metagenomes</taxon>
        <taxon>ecological metagenomes</taxon>
    </lineage>
</organism>
<feature type="domain" description="AB hydrolase-1" evidence="2">
    <location>
        <begin position="14"/>
        <end position="129"/>
    </location>
</feature>
<evidence type="ECO:0000313" key="3">
    <source>
        <dbReference type="EMBL" id="GAF94424.1"/>
    </source>
</evidence>
<reference evidence="3" key="1">
    <citation type="journal article" date="2014" name="Front. Microbiol.">
        <title>High frequency of phylogenetically diverse reductive dehalogenase-homologous genes in deep subseafloor sedimentary metagenomes.</title>
        <authorList>
            <person name="Kawai M."/>
            <person name="Futagami T."/>
            <person name="Toyoda A."/>
            <person name="Takaki Y."/>
            <person name="Nishi S."/>
            <person name="Hori S."/>
            <person name="Arai W."/>
            <person name="Tsubouchi T."/>
            <person name="Morono Y."/>
            <person name="Uchiyama I."/>
            <person name="Ito T."/>
            <person name="Fujiyama A."/>
            <person name="Inagaki F."/>
            <person name="Takami H."/>
        </authorList>
    </citation>
    <scope>NUCLEOTIDE SEQUENCE</scope>
    <source>
        <strain evidence="3">Expedition CK06-06</strain>
    </source>
</reference>
<evidence type="ECO:0000256" key="1">
    <source>
        <dbReference type="ARBA" id="ARBA00038115"/>
    </source>
</evidence>
<dbReference type="SUPFAM" id="SSF53474">
    <property type="entry name" value="alpha/beta-Hydrolases"/>
    <property type="match status" value="1"/>
</dbReference>
<comment type="similarity">
    <text evidence="1">Belongs to the AB hydrolase superfamily. FUS2 hydrolase family.</text>
</comment>
<dbReference type="PANTHER" id="PTHR22946">
    <property type="entry name" value="DIENELACTONE HYDROLASE DOMAIN-CONTAINING PROTEIN-RELATED"/>
    <property type="match status" value="1"/>
</dbReference>
<dbReference type="AlphaFoldDB" id="X0TMG1"/>
<name>X0TMG1_9ZZZZ</name>
<protein>
    <recommendedName>
        <fullName evidence="2">AB hydrolase-1 domain-containing protein</fullName>
    </recommendedName>
</protein>
<accession>X0TMG1</accession>